<sequence>MKTNTLFKQVFKYLLLALNIIMCAFIIFIIAFNCFNLGKIRYVKPNVELYTFSE</sequence>
<keyword evidence="1" id="KW-0472">Membrane</keyword>
<gene>
    <name evidence="2" type="ORF">OCHUTO_0838</name>
</gene>
<organism evidence="2 3">
    <name type="scientific">Orientia chuto str. Dubai</name>
    <dbReference type="NCBI Taxonomy" id="1359168"/>
    <lineage>
        <taxon>Bacteria</taxon>
        <taxon>Pseudomonadati</taxon>
        <taxon>Pseudomonadota</taxon>
        <taxon>Alphaproteobacteria</taxon>
        <taxon>Rickettsiales</taxon>
        <taxon>Rickettsiaceae</taxon>
        <taxon>Rickettsieae</taxon>
        <taxon>Orientia</taxon>
    </lineage>
</organism>
<dbReference type="STRING" id="1359168.OCHUTO_0838"/>
<evidence type="ECO:0000313" key="2">
    <source>
        <dbReference type="EMBL" id="KJV55448.1"/>
    </source>
</evidence>
<proteinExistence type="predicted"/>
<evidence type="ECO:0000256" key="1">
    <source>
        <dbReference type="SAM" id="Phobius"/>
    </source>
</evidence>
<name>A0A0F3MI52_9RICK</name>
<evidence type="ECO:0000313" key="3">
    <source>
        <dbReference type="Proteomes" id="UP000033616"/>
    </source>
</evidence>
<keyword evidence="1" id="KW-0812">Transmembrane</keyword>
<dbReference type="AlphaFoldDB" id="A0A0F3MI52"/>
<dbReference type="Proteomes" id="UP000033616">
    <property type="component" value="Unassembled WGS sequence"/>
</dbReference>
<dbReference type="EMBL" id="LANP01000022">
    <property type="protein sequence ID" value="KJV55448.1"/>
    <property type="molecule type" value="Genomic_DNA"/>
</dbReference>
<keyword evidence="3" id="KW-1185">Reference proteome</keyword>
<comment type="caution">
    <text evidence="2">The sequence shown here is derived from an EMBL/GenBank/DDBJ whole genome shotgun (WGS) entry which is preliminary data.</text>
</comment>
<reference evidence="2 3" key="1">
    <citation type="submission" date="2015-02" db="EMBL/GenBank/DDBJ databases">
        <title>Genome Sequencing of Rickettsiales.</title>
        <authorList>
            <person name="Daugherty S.C."/>
            <person name="Su Q."/>
            <person name="Abolude K."/>
            <person name="Beier-Sexton M."/>
            <person name="Carlyon J.A."/>
            <person name="Carter R."/>
            <person name="Day N.P."/>
            <person name="Dumler S.J."/>
            <person name="Dyachenko V."/>
            <person name="Godinez A."/>
            <person name="Kurtti T.J."/>
            <person name="Lichay M."/>
            <person name="Mullins K.E."/>
            <person name="Ott S."/>
            <person name="Pappas-Brown V."/>
            <person name="Paris D.H."/>
            <person name="Patel P."/>
            <person name="Richards A.L."/>
            <person name="Sadzewicz L."/>
            <person name="Sears K."/>
            <person name="Seidman D."/>
            <person name="Sengamalay N."/>
            <person name="Stenos J."/>
            <person name="Tallon L.J."/>
            <person name="Vincent G."/>
            <person name="Fraser C.M."/>
            <person name="Munderloh U."/>
            <person name="Dunning-Hotopp J.C."/>
        </authorList>
    </citation>
    <scope>NUCLEOTIDE SEQUENCE [LARGE SCALE GENOMIC DNA]</scope>
    <source>
        <strain evidence="2 3">Fuller</strain>
    </source>
</reference>
<keyword evidence="1" id="KW-1133">Transmembrane helix</keyword>
<accession>A0A0F3MI52</accession>
<dbReference type="PATRIC" id="fig|1359168.3.peg.566"/>
<protein>
    <submittedName>
        <fullName evidence="2">Uncharacterized protein</fullName>
    </submittedName>
</protein>
<feature type="transmembrane region" description="Helical" evidence="1">
    <location>
        <begin position="13"/>
        <end position="35"/>
    </location>
</feature>